<dbReference type="InterPro" id="IPR012318">
    <property type="entry name" value="HTH_CRP"/>
</dbReference>
<dbReference type="InterPro" id="IPR036390">
    <property type="entry name" value="WH_DNA-bd_sf"/>
</dbReference>
<dbReference type="EMBL" id="JADEXG010000010">
    <property type="protein sequence ID" value="MBE9076919.1"/>
    <property type="molecule type" value="Genomic_DNA"/>
</dbReference>
<evidence type="ECO:0000313" key="5">
    <source>
        <dbReference type="EMBL" id="MBE9076919.1"/>
    </source>
</evidence>
<keyword evidence="6" id="KW-1185">Reference proteome</keyword>
<comment type="caution">
    <text evidence="5">The sequence shown here is derived from an EMBL/GenBank/DDBJ whole genome shotgun (WGS) entry which is preliminary data.</text>
</comment>
<keyword evidence="1" id="KW-0805">Transcription regulation</keyword>
<dbReference type="InterPro" id="IPR018335">
    <property type="entry name" value="Tscrpt_reg_HTH_Crp-type_CS"/>
</dbReference>
<protein>
    <submittedName>
        <fullName evidence="5">Crp/Fnr family transcriptional regulator</fullName>
    </submittedName>
</protein>
<gene>
    <name evidence="5" type="ORF">IQ241_06355</name>
</gene>
<dbReference type="PRINTS" id="PR00034">
    <property type="entry name" value="HTHCRP"/>
</dbReference>
<dbReference type="CDD" id="cd00092">
    <property type="entry name" value="HTH_CRP"/>
    <property type="match status" value="1"/>
</dbReference>
<dbReference type="InterPro" id="IPR036388">
    <property type="entry name" value="WH-like_DNA-bd_sf"/>
</dbReference>
<keyword evidence="3" id="KW-0804">Transcription</keyword>
<dbReference type="SMART" id="SM00419">
    <property type="entry name" value="HTH_CRP"/>
    <property type="match status" value="1"/>
</dbReference>
<accession>A0A8J7AC40</accession>
<dbReference type="Proteomes" id="UP000636505">
    <property type="component" value="Unassembled WGS sequence"/>
</dbReference>
<organism evidence="5 6">
    <name type="scientific">Vasconcelosia minhoensis LEGE 07310</name>
    <dbReference type="NCBI Taxonomy" id="915328"/>
    <lineage>
        <taxon>Bacteria</taxon>
        <taxon>Bacillati</taxon>
        <taxon>Cyanobacteriota</taxon>
        <taxon>Cyanophyceae</taxon>
        <taxon>Nodosilineales</taxon>
        <taxon>Cymatolegaceae</taxon>
        <taxon>Vasconcelosia</taxon>
        <taxon>Vasconcelosia minhoensis</taxon>
    </lineage>
</organism>
<dbReference type="RefSeq" id="WP_193905580.1">
    <property type="nucleotide sequence ID" value="NZ_JADEXG010000010.1"/>
</dbReference>
<name>A0A8J7AC40_9CYAN</name>
<dbReference type="Gene3D" id="1.10.10.10">
    <property type="entry name" value="Winged helix-like DNA-binding domain superfamily/Winged helix DNA-binding domain"/>
    <property type="match status" value="1"/>
</dbReference>
<dbReference type="GO" id="GO:0003677">
    <property type="term" value="F:DNA binding"/>
    <property type="evidence" value="ECO:0007669"/>
    <property type="project" value="UniProtKB-KW"/>
</dbReference>
<dbReference type="PROSITE" id="PS51063">
    <property type="entry name" value="HTH_CRP_2"/>
    <property type="match status" value="1"/>
</dbReference>
<dbReference type="AlphaFoldDB" id="A0A8J7AC40"/>
<dbReference type="SUPFAM" id="SSF51206">
    <property type="entry name" value="cAMP-binding domain-like"/>
    <property type="match status" value="1"/>
</dbReference>
<evidence type="ECO:0000256" key="1">
    <source>
        <dbReference type="ARBA" id="ARBA00023015"/>
    </source>
</evidence>
<evidence type="ECO:0000256" key="3">
    <source>
        <dbReference type="ARBA" id="ARBA00023163"/>
    </source>
</evidence>
<dbReference type="SUPFAM" id="SSF46785">
    <property type="entry name" value="Winged helix' DNA-binding domain"/>
    <property type="match status" value="1"/>
</dbReference>
<dbReference type="Pfam" id="PF13545">
    <property type="entry name" value="HTH_Crp_2"/>
    <property type="match status" value="1"/>
</dbReference>
<sequence>MLPTTEKVFQLTPLSPRRVQRVYTPQSIQFDRREQLPLRAGGCWQIQSGTVRSLTWNPSGDLVPLGFWGAGSLVGYPAMPNHLYEIHCLTPVEAKFMEVGEMAHPDRSIWLDQARQAEALLRISHCRHVETKLLQFICWLAEDFGRSTPEGRLLLLKLTHQEIAESIGATRVTVTRFLKRLEAQGKIFWSGQEKRIQQETFERIRSG</sequence>
<dbReference type="InterPro" id="IPR018490">
    <property type="entry name" value="cNMP-bd_dom_sf"/>
</dbReference>
<dbReference type="PROSITE" id="PS00042">
    <property type="entry name" value="HTH_CRP_1"/>
    <property type="match status" value="1"/>
</dbReference>
<evidence type="ECO:0000256" key="2">
    <source>
        <dbReference type="ARBA" id="ARBA00023125"/>
    </source>
</evidence>
<evidence type="ECO:0000259" key="4">
    <source>
        <dbReference type="PROSITE" id="PS51063"/>
    </source>
</evidence>
<proteinExistence type="predicted"/>
<feature type="domain" description="HTH crp-type" evidence="4">
    <location>
        <begin position="127"/>
        <end position="200"/>
    </location>
</feature>
<keyword evidence="2" id="KW-0238">DNA-binding</keyword>
<dbReference type="GO" id="GO:0003700">
    <property type="term" value="F:DNA-binding transcription factor activity"/>
    <property type="evidence" value="ECO:0007669"/>
    <property type="project" value="InterPro"/>
</dbReference>
<evidence type="ECO:0000313" key="6">
    <source>
        <dbReference type="Proteomes" id="UP000636505"/>
    </source>
</evidence>
<reference evidence="5" key="1">
    <citation type="submission" date="2020-10" db="EMBL/GenBank/DDBJ databases">
        <authorList>
            <person name="Castelo-Branco R."/>
            <person name="Eusebio N."/>
            <person name="Adriana R."/>
            <person name="Vieira A."/>
            <person name="Brugerolle De Fraissinette N."/>
            <person name="Rezende De Castro R."/>
            <person name="Schneider M.P."/>
            <person name="Vasconcelos V."/>
            <person name="Leao P.N."/>
        </authorList>
    </citation>
    <scope>NUCLEOTIDE SEQUENCE</scope>
    <source>
        <strain evidence="5">LEGE 07310</strain>
    </source>
</reference>